<keyword evidence="4 6" id="KW-1133">Transmembrane helix</keyword>
<dbReference type="PANTHER" id="PTHR30294:SF29">
    <property type="entry name" value="MULTIDRUG ABC TRANSPORTER PERMEASE YBHS-RELATED"/>
    <property type="match status" value="1"/>
</dbReference>
<reference evidence="8" key="2">
    <citation type="submission" date="2020-09" db="EMBL/GenBank/DDBJ databases">
        <authorList>
            <person name="Sun Q."/>
            <person name="Zhou Y."/>
        </authorList>
    </citation>
    <scope>NUCLEOTIDE SEQUENCE</scope>
    <source>
        <strain evidence="8">CGMCC 1.12754</strain>
    </source>
</reference>
<dbReference type="GO" id="GO:0005886">
    <property type="term" value="C:plasma membrane"/>
    <property type="evidence" value="ECO:0007669"/>
    <property type="project" value="UniProtKB-SubCell"/>
</dbReference>
<protein>
    <recommendedName>
        <fullName evidence="7">ABC-2 type transporter transmembrane domain-containing protein</fullName>
    </recommendedName>
</protein>
<keyword evidence="2" id="KW-1003">Cell membrane</keyword>
<feature type="transmembrane region" description="Helical" evidence="6">
    <location>
        <begin position="368"/>
        <end position="390"/>
    </location>
</feature>
<dbReference type="AlphaFoldDB" id="A0A917HP03"/>
<comment type="caution">
    <text evidence="8">The sequence shown here is derived from an EMBL/GenBank/DDBJ whole genome shotgun (WGS) entry which is preliminary data.</text>
</comment>
<comment type="subcellular location">
    <subcellularLocation>
        <location evidence="1">Cell membrane</location>
        <topology evidence="1">Multi-pass membrane protein</topology>
    </subcellularLocation>
</comment>
<evidence type="ECO:0000256" key="6">
    <source>
        <dbReference type="SAM" id="Phobius"/>
    </source>
</evidence>
<sequence>MNKFWIILSHTYMTRFKTKSFMISTIITLLFVVGATNFQTIMDKFAGDSTDKIAVLDESGELFDPLKKGLESTNEEMELEAFNGSEADAKDAVQAEEYEALITLSLNENGLPEATYFAKTIAEAGEQTAIQQQLQQLKVAVATQQAGIDQAKLAEIYAPVTFNAVALDKSAKTGEELSQARGIVYAMLFLLYITVLVYGQMIAQDVATEKSSRVMEILISSVSPVTQMFAKIIGIALLGLTQIILIVGVAYAMITANQDELTGGVFSYFGIEGASVSLFIYAIVFFTLGYLLYATLAAMLGSLVSRIEDVQQLMMPMMFLIVAAFLIAMYGLNVPDASFVTISSYIPFFSPMLMFLRVGMLDVPVWEVALSLAILIGTIIIFAIIGARVYKGGVLMYGKSNSLKDFKKAMQLSKKD</sequence>
<dbReference type="RefSeq" id="WP_188456592.1">
    <property type="nucleotide sequence ID" value="NZ_BMFR01000020.1"/>
</dbReference>
<dbReference type="Proteomes" id="UP000622860">
    <property type="component" value="Unassembled WGS sequence"/>
</dbReference>
<evidence type="ECO:0000256" key="2">
    <source>
        <dbReference type="ARBA" id="ARBA00022475"/>
    </source>
</evidence>
<reference evidence="8" key="1">
    <citation type="journal article" date="2014" name="Int. J. Syst. Evol. Microbiol.">
        <title>Complete genome sequence of Corynebacterium casei LMG S-19264T (=DSM 44701T), isolated from a smear-ripened cheese.</title>
        <authorList>
            <consortium name="US DOE Joint Genome Institute (JGI-PGF)"/>
            <person name="Walter F."/>
            <person name="Albersmeier A."/>
            <person name="Kalinowski J."/>
            <person name="Ruckert C."/>
        </authorList>
    </citation>
    <scope>NUCLEOTIDE SEQUENCE</scope>
    <source>
        <strain evidence="8">CGMCC 1.12754</strain>
    </source>
</reference>
<dbReference type="Gene3D" id="3.40.190.10">
    <property type="entry name" value="Periplasmic binding protein-like II"/>
    <property type="match status" value="1"/>
</dbReference>
<gene>
    <name evidence="8" type="primary">yhaP</name>
    <name evidence="8" type="ORF">GCM10011398_34250</name>
</gene>
<dbReference type="GO" id="GO:0140359">
    <property type="term" value="F:ABC-type transporter activity"/>
    <property type="evidence" value="ECO:0007669"/>
    <property type="project" value="InterPro"/>
</dbReference>
<evidence type="ECO:0000256" key="1">
    <source>
        <dbReference type="ARBA" id="ARBA00004651"/>
    </source>
</evidence>
<dbReference type="InterPro" id="IPR013525">
    <property type="entry name" value="ABC2_TM"/>
</dbReference>
<accession>A0A917HP03</accession>
<feature type="transmembrane region" description="Helical" evidence="6">
    <location>
        <begin position="228"/>
        <end position="254"/>
    </location>
</feature>
<dbReference type="Pfam" id="PF12698">
    <property type="entry name" value="ABC2_membrane_3"/>
    <property type="match status" value="1"/>
</dbReference>
<feature type="transmembrane region" description="Helical" evidence="6">
    <location>
        <begin position="274"/>
        <end position="301"/>
    </location>
</feature>
<evidence type="ECO:0000313" key="8">
    <source>
        <dbReference type="EMBL" id="GGG85680.1"/>
    </source>
</evidence>
<keyword evidence="9" id="KW-1185">Reference proteome</keyword>
<evidence type="ECO:0000256" key="4">
    <source>
        <dbReference type="ARBA" id="ARBA00022989"/>
    </source>
</evidence>
<evidence type="ECO:0000259" key="7">
    <source>
        <dbReference type="Pfam" id="PF12698"/>
    </source>
</evidence>
<keyword evidence="3 6" id="KW-0812">Transmembrane</keyword>
<feature type="transmembrane region" description="Helical" evidence="6">
    <location>
        <begin position="21"/>
        <end position="42"/>
    </location>
</feature>
<name>A0A917HP03_9BACI</name>
<dbReference type="InterPro" id="IPR051449">
    <property type="entry name" value="ABC-2_transporter_component"/>
</dbReference>
<feature type="domain" description="ABC-2 type transporter transmembrane" evidence="7">
    <location>
        <begin position="19"/>
        <end position="387"/>
    </location>
</feature>
<dbReference type="EMBL" id="BMFR01000020">
    <property type="protein sequence ID" value="GGG85680.1"/>
    <property type="molecule type" value="Genomic_DNA"/>
</dbReference>
<evidence type="ECO:0000256" key="5">
    <source>
        <dbReference type="ARBA" id="ARBA00023136"/>
    </source>
</evidence>
<dbReference type="PANTHER" id="PTHR30294">
    <property type="entry name" value="MEMBRANE COMPONENT OF ABC TRANSPORTER YHHJ-RELATED"/>
    <property type="match status" value="1"/>
</dbReference>
<keyword evidence="5 6" id="KW-0472">Membrane</keyword>
<proteinExistence type="predicted"/>
<feature type="transmembrane region" description="Helical" evidence="6">
    <location>
        <begin position="338"/>
        <end position="356"/>
    </location>
</feature>
<organism evidence="8 9">
    <name type="scientific">Virgibacillus oceani</name>
    <dbReference type="NCBI Taxonomy" id="1479511"/>
    <lineage>
        <taxon>Bacteria</taxon>
        <taxon>Bacillati</taxon>
        <taxon>Bacillota</taxon>
        <taxon>Bacilli</taxon>
        <taxon>Bacillales</taxon>
        <taxon>Bacillaceae</taxon>
        <taxon>Virgibacillus</taxon>
    </lineage>
</organism>
<feature type="transmembrane region" description="Helical" evidence="6">
    <location>
        <begin position="183"/>
        <end position="207"/>
    </location>
</feature>
<evidence type="ECO:0000256" key="3">
    <source>
        <dbReference type="ARBA" id="ARBA00022692"/>
    </source>
</evidence>
<evidence type="ECO:0000313" key="9">
    <source>
        <dbReference type="Proteomes" id="UP000622860"/>
    </source>
</evidence>
<feature type="transmembrane region" description="Helical" evidence="6">
    <location>
        <begin position="313"/>
        <end position="332"/>
    </location>
</feature>